<reference evidence="1" key="3">
    <citation type="submission" date="2022-06" db="UniProtKB">
        <authorList>
            <consortium name="EnsemblPlants"/>
        </authorList>
    </citation>
    <scope>IDENTIFICATION</scope>
</reference>
<reference evidence="1" key="2">
    <citation type="submission" date="2018-03" db="EMBL/GenBank/DDBJ databases">
        <title>The Triticum urartu genome reveals the dynamic nature of wheat genome evolution.</title>
        <authorList>
            <person name="Ling H."/>
            <person name="Ma B."/>
            <person name="Shi X."/>
            <person name="Liu H."/>
            <person name="Dong L."/>
            <person name="Sun H."/>
            <person name="Cao Y."/>
            <person name="Gao Q."/>
            <person name="Zheng S."/>
            <person name="Li Y."/>
            <person name="Yu Y."/>
            <person name="Du H."/>
            <person name="Qi M."/>
            <person name="Li Y."/>
            <person name="Yu H."/>
            <person name="Cui Y."/>
            <person name="Wang N."/>
            <person name="Chen C."/>
            <person name="Wu H."/>
            <person name="Zhao Y."/>
            <person name="Zhang J."/>
            <person name="Li Y."/>
            <person name="Zhou W."/>
            <person name="Zhang B."/>
            <person name="Hu W."/>
            <person name="Eijk M."/>
            <person name="Tang J."/>
            <person name="Witsenboer H."/>
            <person name="Zhao S."/>
            <person name="Li Z."/>
            <person name="Zhang A."/>
            <person name="Wang D."/>
            <person name="Liang C."/>
        </authorList>
    </citation>
    <scope>NUCLEOTIDE SEQUENCE [LARGE SCALE GENOMIC DNA]</scope>
    <source>
        <strain evidence="1">cv. G1812</strain>
    </source>
</reference>
<dbReference type="EnsemblPlants" id="TuG1812G0300000052.01.T01">
    <property type="protein sequence ID" value="TuG1812G0300000052.01.T01.cds462712"/>
    <property type="gene ID" value="TuG1812G0300000052.01"/>
</dbReference>
<evidence type="ECO:0000313" key="1">
    <source>
        <dbReference type="EnsemblPlants" id="TuG1812G0300000052.01.T01.cds462712"/>
    </source>
</evidence>
<sequence length="50" mass="5605">MLYYIRSGRAPASSCNEKLKVIASMNKQIKGGTRTGCRKEEPNQPFLDCL</sequence>
<protein>
    <submittedName>
        <fullName evidence="1">Uncharacterized protein</fullName>
    </submittedName>
</protein>
<dbReference type="Gramene" id="TuG1812G0300000052.01.T01">
    <property type="protein sequence ID" value="TuG1812G0300000052.01.T01.cds462712"/>
    <property type="gene ID" value="TuG1812G0300000052.01"/>
</dbReference>
<dbReference type="AlphaFoldDB" id="A0A8R7PMR0"/>
<evidence type="ECO:0000313" key="2">
    <source>
        <dbReference type="Proteomes" id="UP000015106"/>
    </source>
</evidence>
<proteinExistence type="predicted"/>
<reference evidence="2" key="1">
    <citation type="journal article" date="2013" name="Nature">
        <title>Draft genome of the wheat A-genome progenitor Triticum urartu.</title>
        <authorList>
            <person name="Ling H.Q."/>
            <person name="Zhao S."/>
            <person name="Liu D."/>
            <person name="Wang J."/>
            <person name="Sun H."/>
            <person name="Zhang C."/>
            <person name="Fan H."/>
            <person name="Li D."/>
            <person name="Dong L."/>
            <person name="Tao Y."/>
            <person name="Gao C."/>
            <person name="Wu H."/>
            <person name="Li Y."/>
            <person name="Cui Y."/>
            <person name="Guo X."/>
            <person name="Zheng S."/>
            <person name="Wang B."/>
            <person name="Yu K."/>
            <person name="Liang Q."/>
            <person name="Yang W."/>
            <person name="Lou X."/>
            <person name="Chen J."/>
            <person name="Feng M."/>
            <person name="Jian J."/>
            <person name="Zhang X."/>
            <person name="Luo G."/>
            <person name="Jiang Y."/>
            <person name="Liu J."/>
            <person name="Wang Z."/>
            <person name="Sha Y."/>
            <person name="Zhang B."/>
            <person name="Wu H."/>
            <person name="Tang D."/>
            <person name="Shen Q."/>
            <person name="Xue P."/>
            <person name="Zou S."/>
            <person name="Wang X."/>
            <person name="Liu X."/>
            <person name="Wang F."/>
            <person name="Yang Y."/>
            <person name="An X."/>
            <person name="Dong Z."/>
            <person name="Zhang K."/>
            <person name="Zhang X."/>
            <person name="Luo M.C."/>
            <person name="Dvorak J."/>
            <person name="Tong Y."/>
            <person name="Wang J."/>
            <person name="Yang H."/>
            <person name="Li Z."/>
            <person name="Wang D."/>
            <person name="Zhang A."/>
            <person name="Wang J."/>
        </authorList>
    </citation>
    <scope>NUCLEOTIDE SEQUENCE</scope>
    <source>
        <strain evidence="2">cv. G1812</strain>
    </source>
</reference>
<organism evidence="1 2">
    <name type="scientific">Triticum urartu</name>
    <name type="common">Red wild einkorn</name>
    <name type="synonym">Crithodium urartu</name>
    <dbReference type="NCBI Taxonomy" id="4572"/>
    <lineage>
        <taxon>Eukaryota</taxon>
        <taxon>Viridiplantae</taxon>
        <taxon>Streptophyta</taxon>
        <taxon>Embryophyta</taxon>
        <taxon>Tracheophyta</taxon>
        <taxon>Spermatophyta</taxon>
        <taxon>Magnoliopsida</taxon>
        <taxon>Liliopsida</taxon>
        <taxon>Poales</taxon>
        <taxon>Poaceae</taxon>
        <taxon>BOP clade</taxon>
        <taxon>Pooideae</taxon>
        <taxon>Triticodae</taxon>
        <taxon>Triticeae</taxon>
        <taxon>Triticinae</taxon>
        <taxon>Triticum</taxon>
    </lineage>
</organism>
<accession>A0A8R7PMR0</accession>
<name>A0A8R7PMR0_TRIUA</name>
<keyword evidence="2" id="KW-1185">Reference proteome</keyword>
<dbReference type="Proteomes" id="UP000015106">
    <property type="component" value="Chromosome 3"/>
</dbReference>